<reference evidence="2 3" key="1">
    <citation type="submission" date="2015-03" db="EMBL/GenBank/DDBJ databases">
        <title>Draft genome of the nematode, Opisthorchis viverrini.</title>
        <authorList>
            <person name="Mitreva M."/>
        </authorList>
    </citation>
    <scope>NUCLEOTIDE SEQUENCE [LARGE SCALE GENOMIC DNA]</scope>
    <source>
        <strain evidence="2">Khon Kaen</strain>
    </source>
</reference>
<dbReference type="EMBL" id="KV893544">
    <property type="protein sequence ID" value="OON19162.1"/>
    <property type="molecule type" value="Genomic_DNA"/>
</dbReference>
<organism evidence="2 3">
    <name type="scientific">Opisthorchis viverrini</name>
    <name type="common">Southeast Asian liver fluke</name>
    <dbReference type="NCBI Taxonomy" id="6198"/>
    <lineage>
        <taxon>Eukaryota</taxon>
        <taxon>Metazoa</taxon>
        <taxon>Spiralia</taxon>
        <taxon>Lophotrochozoa</taxon>
        <taxon>Platyhelminthes</taxon>
        <taxon>Trematoda</taxon>
        <taxon>Digenea</taxon>
        <taxon>Opisthorchiida</taxon>
        <taxon>Opisthorchiata</taxon>
        <taxon>Opisthorchiidae</taxon>
        <taxon>Opisthorchis</taxon>
    </lineage>
</organism>
<evidence type="ECO:0000313" key="3">
    <source>
        <dbReference type="Proteomes" id="UP000243686"/>
    </source>
</evidence>
<accession>A0A1S8WXB9</accession>
<sequence>MSKKKTILTTVNEKRTTVDHAMASAGEDKPRTVIFPIDGSEHCERAFQWYVDNAKRPNDNVKFISVIEPVYTSPAFGMAMETPPLPDVHRVMEETIQEGKKICQDKMKKAKSLNLESQAFLHVDSRPGPAIVKAVQEHGGNLVVMGNRGIGVVRRTFLGSVSDYVLHHARVPVWGAFRLCLRDVVTAARVAAVIPQAIAERLSQTKPAISQAGVNGLAKINHSEGRVEWFGGRFGTKCDQ</sequence>
<keyword evidence="3" id="KW-1185">Reference proteome</keyword>
<gene>
    <name evidence="2" type="ORF">X801_04973</name>
</gene>
<dbReference type="PRINTS" id="PR01438">
    <property type="entry name" value="UNVRSLSTRESS"/>
</dbReference>
<dbReference type="InterPro" id="IPR006015">
    <property type="entry name" value="Universal_stress_UspA"/>
</dbReference>
<feature type="domain" description="UspA" evidence="1">
    <location>
        <begin position="31"/>
        <end position="174"/>
    </location>
</feature>
<dbReference type="InterPro" id="IPR006016">
    <property type="entry name" value="UspA"/>
</dbReference>
<evidence type="ECO:0000259" key="1">
    <source>
        <dbReference type="Pfam" id="PF00582"/>
    </source>
</evidence>
<feature type="non-terminal residue" evidence="2">
    <location>
        <position position="240"/>
    </location>
</feature>
<dbReference type="Proteomes" id="UP000243686">
    <property type="component" value="Unassembled WGS sequence"/>
</dbReference>
<dbReference type="AlphaFoldDB" id="A0A1S8WXB9"/>
<dbReference type="PANTHER" id="PTHR46989:SF3">
    <property type="entry name" value="USPA DOMAIN-CONTAINING PROTEIN"/>
    <property type="match status" value="1"/>
</dbReference>
<dbReference type="InterPro" id="IPR014729">
    <property type="entry name" value="Rossmann-like_a/b/a_fold"/>
</dbReference>
<dbReference type="Pfam" id="PF00582">
    <property type="entry name" value="Usp"/>
    <property type="match status" value="1"/>
</dbReference>
<dbReference type="CDD" id="cd23659">
    <property type="entry name" value="USP_At3g01520-like"/>
    <property type="match status" value="1"/>
</dbReference>
<proteinExistence type="predicted"/>
<protein>
    <submittedName>
        <fullName evidence="2">Universal stress family protein</fullName>
    </submittedName>
</protein>
<dbReference type="SUPFAM" id="SSF52402">
    <property type="entry name" value="Adenine nucleotide alpha hydrolases-like"/>
    <property type="match status" value="1"/>
</dbReference>
<dbReference type="PANTHER" id="PTHR46989">
    <property type="entry name" value="USP DOMAIN-CONTAINING PROTEIN"/>
    <property type="match status" value="1"/>
</dbReference>
<name>A0A1S8WXB9_OPIVI</name>
<evidence type="ECO:0000313" key="2">
    <source>
        <dbReference type="EMBL" id="OON19162.1"/>
    </source>
</evidence>
<dbReference type="Gene3D" id="3.40.50.620">
    <property type="entry name" value="HUPs"/>
    <property type="match status" value="1"/>
</dbReference>